<evidence type="ECO:0000313" key="1">
    <source>
        <dbReference type="EMBL" id="OAA31221.1"/>
    </source>
</evidence>
<gene>
    <name evidence="1" type="ORF">AT15_06910</name>
</gene>
<comment type="caution">
    <text evidence="1">The sequence shown here is derived from an EMBL/GenBank/DDBJ whole genome shotgun (WGS) entry which is preliminary data.</text>
</comment>
<dbReference type="OrthoDB" id="40420at2"/>
<organism evidence="1 2">
    <name type="scientific">Kosmotoga arenicorallina S304</name>
    <dbReference type="NCBI Taxonomy" id="1453497"/>
    <lineage>
        <taxon>Bacteria</taxon>
        <taxon>Thermotogati</taxon>
        <taxon>Thermotogota</taxon>
        <taxon>Thermotogae</taxon>
        <taxon>Kosmotogales</taxon>
        <taxon>Kosmotogaceae</taxon>
        <taxon>Kosmotoga</taxon>
    </lineage>
</organism>
<dbReference type="PATRIC" id="fig|1453497.3.peg.1379"/>
<dbReference type="STRING" id="1453497.AT15_06910"/>
<keyword evidence="2" id="KW-1185">Reference proteome</keyword>
<protein>
    <recommendedName>
        <fullName evidence="3">DUF4139 domain-containing protein</fullName>
    </recommendedName>
</protein>
<dbReference type="Proteomes" id="UP000077339">
    <property type="component" value="Unassembled WGS sequence"/>
</dbReference>
<evidence type="ECO:0008006" key="3">
    <source>
        <dbReference type="Google" id="ProtNLM"/>
    </source>
</evidence>
<dbReference type="RefSeq" id="WP_068346184.1">
    <property type="nucleotide sequence ID" value="NZ_JFHK01000004.1"/>
</dbReference>
<sequence length="418" mass="47267">MKKAILMLVVFLLLVSVLLAKERLFIFSNFVVLVGEATPSTETFVVKAPLNARLDWQNFLATGLPESTQITFEERDNLETLYEKNLGKRIRFRFSWGEERELYVVSTIPVLKDVETGAIYYKPEGYAIFPETEFISEDSFVFHFPVAPESKVFYTYVITNGEWNASYMIRFDEVSMITGYMSINLEFDPGKRESYVVAADIPEPGINMAQLVRGLYKTEAMDFAAQPEAQSPDFIFYQLPVNPVEGGSKVAFLSKEISPVKRYVYRPRFLGSFTGVSIDYEIENLPFDLPAGAVQLYDGDRYSGYTSINTHVKGETLNLINVAKSLELTAKSKEGIIERTYKSLKYQRVYVLKNAGSESKEVEISDVLPVGASKVSLYVDGEKEKLEIAEEGDFEVKIIVPGKDEVTVTVEYSVPKNY</sequence>
<accession>A0A182C6Z2</accession>
<name>A0A182C6Z2_9BACT</name>
<proteinExistence type="predicted"/>
<dbReference type="AlphaFoldDB" id="A0A182C6Z2"/>
<reference evidence="1 2" key="1">
    <citation type="submission" date="2014-02" db="EMBL/GenBank/DDBJ databases">
        <title>Kosmotoga genome sequencing.</title>
        <authorList>
            <person name="Pollo S.M."/>
            <person name="Charchuk R."/>
            <person name="Nesbo C.L."/>
        </authorList>
    </citation>
    <scope>NUCLEOTIDE SEQUENCE [LARGE SCALE GENOMIC DNA]</scope>
    <source>
        <strain evidence="1 2">S304</strain>
    </source>
</reference>
<dbReference type="EMBL" id="JFHK01000004">
    <property type="protein sequence ID" value="OAA31221.1"/>
    <property type="molecule type" value="Genomic_DNA"/>
</dbReference>
<evidence type="ECO:0000313" key="2">
    <source>
        <dbReference type="Proteomes" id="UP000077339"/>
    </source>
</evidence>